<comment type="caution">
    <text evidence="5">The sequence shown here is derived from an EMBL/GenBank/DDBJ whole genome shotgun (WGS) entry which is preliminary data.</text>
</comment>
<feature type="compositionally biased region" description="Acidic residues" evidence="1">
    <location>
        <begin position="502"/>
        <end position="514"/>
    </location>
</feature>
<feature type="region of interest" description="Disordered" evidence="1">
    <location>
        <begin position="473"/>
        <end position="492"/>
    </location>
</feature>
<feature type="signal peptide" evidence="3">
    <location>
        <begin position="1"/>
        <end position="19"/>
    </location>
</feature>
<feature type="compositionally biased region" description="Basic residues" evidence="1">
    <location>
        <begin position="531"/>
        <end position="544"/>
    </location>
</feature>
<dbReference type="AlphaFoldDB" id="A0A210PL87"/>
<gene>
    <name evidence="5" type="ORF">KP79_PYT12411</name>
</gene>
<organism evidence="5 6">
    <name type="scientific">Mizuhopecten yessoensis</name>
    <name type="common">Japanese scallop</name>
    <name type="synonym">Patinopecten yessoensis</name>
    <dbReference type="NCBI Taxonomy" id="6573"/>
    <lineage>
        <taxon>Eukaryota</taxon>
        <taxon>Metazoa</taxon>
        <taxon>Spiralia</taxon>
        <taxon>Lophotrochozoa</taxon>
        <taxon>Mollusca</taxon>
        <taxon>Bivalvia</taxon>
        <taxon>Autobranchia</taxon>
        <taxon>Pteriomorphia</taxon>
        <taxon>Pectinida</taxon>
        <taxon>Pectinoidea</taxon>
        <taxon>Pectinidae</taxon>
        <taxon>Mizuhopecten</taxon>
    </lineage>
</organism>
<feature type="transmembrane region" description="Helical" evidence="2">
    <location>
        <begin position="301"/>
        <end position="325"/>
    </location>
</feature>
<feature type="region of interest" description="Disordered" evidence="1">
    <location>
        <begin position="502"/>
        <end position="550"/>
    </location>
</feature>
<feature type="compositionally biased region" description="Basic and acidic residues" evidence="1">
    <location>
        <begin position="380"/>
        <end position="395"/>
    </location>
</feature>
<feature type="domain" description="DUF7042" evidence="4">
    <location>
        <begin position="153"/>
        <end position="266"/>
    </location>
</feature>
<reference evidence="5 6" key="1">
    <citation type="journal article" date="2017" name="Nat. Ecol. Evol.">
        <title>Scallop genome provides insights into evolution of bilaterian karyotype and development.</title>
        <authorList>
            <person name="Wang S."/>
            <person name="Zhang J."/>
            <person name="Jiao W."/>
            <person name="Li J."/>
            <person name="Xun X."/>
            <person name="Sun Y."/>
            <person name="Guo X."/>
            <person name="Huan P."/>
            <person name="Dong B."/>
            <person name="Zhang L."/>
            <person name="Hu X."/>
            <person name="Sun X."/>
            <person name="Wang J."/>
            <person name="Zhao C."/>
            <person name="Wang Y."/>
            <person name="Wang D."/>
            <person name="Huang X."/>
            <person name="Wang R."/>
            <person name="Lv J."/>
            <person name="Li Y."/>
            <person name="Zhang Z."/>
            <person name="Liu B."/>
            <person name="Lu W."/>
            <person name="Hui Y."/>
            <person name="Liang J."/>
            <person name="Zhou Z."/>
            <person name="Hou R."/>
            <person name="Li X."/>
            <person name="Liu Y."/>
            <person name="Li H."/>
            <person name="Ning X."/>
            <person name="Lin Y."/>
            <person name="Zhao L."/>
            <person name="Xing Q."/>
            <person name="Dou J."/>
            <person name="Li Y."/>
            <person name="Mao J."/>
            <person name="Guo H."/>
            <person name="Dou H."/>
            <person name="Li T."/>
            <person name="Mu C."/>
            <person name="Jiang W."/>
            <person name="Fu Q."/>
            <person name="Fu X."/>
            <person name="Miao Y."/>
            <person name="Liu J."/>
            <person name="Yu Q."/>
            <person name="Li R."/>
            <person name="Liao H."/>
            <person name="Li X."/>
            <person name="Kong Y."/>
            <person name="Jiang Z."/>
            <person name="Chourrout D."/>
            <person name="Li R."/>
            <person name="Bao Z."/>
        </authorList>
    </citation>
    <scope>NUCLEOTIDE SEQUENCE [LARGE SCALE GENOMIC DNA]</scope>
    <source>
        <strain evidence="5 6">PY_sf001</strain>
    </source>
</reference>
<evidence type="ECO:0000256" key="3">
    <source>
        <dbReference type="SAM" id="SignalP"/>
    </source>
</evidence>
<keyword evidence="2" id="KW-0812">Transmembrane</keyword>
<evidence type="ECO:0000313" key="5">
    <source>
        <dbReference type="EMBL" id="OWF37249.1"/>
    </source>
</evidence>
<evidence type="ECO:0000256" key="2">
    <source>
        <dbReference type="SAM" id="Phobius"/>
    </source>
</evidence>
<protein>
    <recommendedName>
        <fullName evidence="4">DUF7042 domain-containing protein</fullName>
    </recommendedName>
</protein>
<sequence>MSTLILFLLVVCSIDNAAGACTFPSDLRGTWVSSDSGSLTFNSSHVADYTVYNQGTITFACESLVGSYYILKSEEFTLFSSPAIAVMCISFTSLKESLYKYQIHTSMLQDAGYQRIRFVATGTTVDSSLACTDLGSSDYYLLMADGQISAVKEQCPDIFLGTFGFSFNDSDCTNNTGSLDVCTDLNTMTFNYSVCSTVQAYSSGGSLNCLYSSTTGDVTTLNVYNLDSTTDESTTFRFTCYVIEQTSGSSNVYATQYPKDCHVNQTSTYVPGPGANLTMLASVTCVPTSTTEATSVSQASLFAGVAAGLFVLLLLVLLIVCFYCYKKKSKIQPAGMAPIDTAMPYQKEKEDLGDLELEEAHSEVPPRSTEAEPPTAIGHSRKDDNTDGPRGALERQMSKEITIHFRDLKELELMKERAKMQTLVDECPITKEKDHHWTPTFDGSVRPRLELTYVEPTDYKDVVNQLHPNGNVANGHVTHGQPSGIAMHTPSNNLMTQPVFEQDEDEYESEDDDNLFISPSDTNAGTETKSKPKKKKKKKKKKHVQIKDNK</sequence>
<feature type="compositionally biased region" description="Polar residues" evidence="1">
    <location>
        <begin position="517"/>
        <end position="527"/>
    </location>
</feature>
<name>A0A210PL87_MIZYE</name>
<keyword evidence="6" id="KW-1185">Reference proteome</keyword>
<keyword evidence="2" id="KW-0472">Membrane</keyword>
<accession>A0A210PL87</accession>
<dbReference type="Pfam" id="PF23069">
    <property type="entry name" value="DUF7042"/>
    <property type="match status" value="1"/>
</dbReference>
<evidence type="ECO:0000259" key="4">
    <source>
        <dbReference type="Pfam" id="PF23069"/>
    </source>
</evidence>
<feature type="region of interest" description="Disordered" evidence="1">
    <location>
        <begin position="358"/>
        <end position="395"/>
    </location>
</feature>
<dbReference type="Proteomes" id="UP000242188">
    <property type="component" value="Unassembled WGS sequence"/>
</dbReference>
<keyword evidence="3" id="KW-0732">Signal</keyword>
<dbReference type="InterPro" id="IPR055470">
    <property type="entry name" value="DUF7042"/>
</dbReference>
<evidence type="ECO:0000256" key="1">
    <source>
        <dbReference type="SAM" id="MobiDB-lite"/>
    </source>
</evidence>
<keyword evidence="2" id="KW-1133">Transmembrane helix</keyword>
<feature type="chain" id="PRO_5012916648" description="DUF7042 domain-containing protein" evidence="3">
    <location>
        <begin position="20"/>
        <end position="550"/>
    </location>
</feature>
<dbReference type="EMBL" id="NEDP02005593">
    <property type="protein sequence ID" value="OWF37249.1"/>
    <property type="molecule type" value="Genomic_DNA"/>
</dbReference>
<evidence type="ECO:0000313" key="6">
    <source>
        <dbReference type="Proteomes" id="UP000242188"/>
    </source>
</evidence>
<proteinExistence type="predicted"/>
<dbReference type="OrthoDB" id="6150115at2759"/>